<feature type="binding site" evidence="8">
    <location>
        <begin position="127"/>
        <end position="131"/>
    </location>
    <ligand>
        <name>NADP(+)</name>
        <dbReference type="ChEBI" id="CHEBI:58349"/>
    </ligand>
</feature>
<dbReference type="Pfam" id="PF18317">
    <property type="entry name" value="SDH_C"/>
    <property type="match status" value="1"/>
</dbReference>
<dbReference type="EMBL" id="BMXR01000003">
    <property type="protein sequence ID" value="GGX47928.1"/>
    <property type="molecule type" value="Genomic_DNA"/>
</dbReference>
<organism evidence="12 13">
    <name type="scientific">Saccharospirillum salsuginis</name>
    <dbReference type="NCBI Taxonomy" id="418750"/>
    <lineage>
        <taxon>Bacteria</taxon>
        <taxon>Pseudomonadati</taxon>
        <taxon>Pseudomonadota</taxon>
        <taxon>Gammaproteobacteria</taxon>
        <taxon>Oceanospirillales</taxon>
        <taxon>Saccharospirillaceae</taxon>
        <taxon>Saccharospirillum</taxon>
    </lineage>
</organism>
<dbReference type="GO" id="GO:0050661">
    <property type="term" value="F:NADP binding"/>
    <property type="evidence" value="ECO:0007669"/>
    <property type="project" value="InterPro"/>
</dbReference>
<feature type="binding site" evidence="8">
    <location>
        <position position="242"/>
    </location>
    <ligand>
        <name>shikimate</name>
        <dbReference type="ChEBI" id="CHEBI:36208"/>
    </ligand>
</feature>
<dbReference type="PANTHER" id="PTHR21089:SF1">
    <property type="entry name" value="BIFUNCTIONAL 3-DEHYDROQUINATE DEHYDRATASE_SHIKIMATE DEHYDROGENASE, CHLOROPLASTIC"/>
    <property type="match status" value="1"/>
</dbReference>
<dbReference type="Proteomes" id="UP000626148">
    <property type="component" value="Unassembled WGS sequence"/>
</dbReference>
<comment type="function">
    <text evidence="8">Involved in the biosynthesis of the chorismate, which leads to the biosynthesis of aromatic amino acids. Catalyzes the reversible NADPH linked reduction of 3-dehydroshikimate (DHSA) to yield shikimate (SA).</text>
</comment>
<feature type="domain" description="Quinate/shikimate 5-dehydrogenase/glutamyl-tRNA reductase" evidence="9">
    <location>
        <begin position="114"/>
        <end position="189"/>
    </location>
</feature>
<dbReference type="Gene3D" id="3.40.50.10860">
    <property type="entry name" value="Leucine Dehydrogenase, chain A, domain 1"/>
    <property type="match status" value="1"/>
</dbReference>
<dbReference type="SUPFAM" id="SSF53223">
    <property type="entry name" value="Aminoacid dehydrogenase-like, N-terminal domain"/>
    <property type="match status" value="1"/>
</dbReference>
<dbReference type="PANTHER" id="PTHR21089">
    <property type="entry name" value="SHIKIMATE DEHYDROGENASE"/>
    <property type="match status" value="1"/>
</dbReference>
<dbReference type="FunFam" id="3.40.50.720:FF:000104">
    <property type="entry name" value="Shikimate dehydrogenase (NADP(+))"/>
    <property type="match status" value="1"/>
</dbReference>
<evidence type="ECO:0000256" key="5">
    <source>
        <dbReference type="ARBA" id="ARBA00023002"/>
    </source>
</evidence>
<evidence type="ECO:0000256" key="7">
    <source>
        <dbReference type="ARBA" id="ARBA00049442"/>
    </source>
</evidence>
<reference evidence="12" key="2">
    <citation type="submission" date="2020-09" db="EMBL/GenBank/DDBJ databases">
        <authorList>
            <person name="Sun Q."/>
            <person name="Kim S."/>
        </authorList>
    </citation>
    <scope>NUCLEOTIDE SEQUENCE</scope>
    <source>
        <strain evidence="12">KCTC 22169</strain>
    </source>
</reference>
<evidence type="ECO:0000256" key="8">
    <source>
        <dbReference type="HAMAP-Rule" id="MF_00222"/>
    </source>
</evidence>
<evidence type="ECO:0000256" key="4">
    <source>
        <dbReference type="ARBA" id="ARBA00022857"/>
    </source>
</evidence>
<comment type="subunit">
    <text evidence="8">Homodimer.</text>
</comment>
<dbReference type="FunFam" id="3.40.50.10860:FF:000006">
    <property type="entry name" value="Shikimate dehydrogenase (NADP(+))"/>
    <property type="match status" value="1"/>
</dbReference>
<evidence type="ECO:0000259" key="9">
    <source>
        <dbReference type="Pfam" id="PF01488"/>
    </source>
</evidence>
<feature type="binding site" evidence="8">
    <location>
        <position position="235"/>
    </location>
    <ligand>
        <name>NADP(+)</name>
        <dbReference type="ChEBI" id="CHEBI:58349"/>
    </ligand>
</feature>
<accession>A0A918N8D3</accession>
<dbReference type="InterPro" id="IPR011342">
    <property type="entry name" value="Shikimate_DH"/>
</dbReference>
<feature type="binding site" evidence="8">
    <location>
        <position position="77"/>
    </location>
    <ligand>
        <name>NADP(+)</name>
        <dbReference type="ChEBI" id="CHEBI:58349"/>
    </ligand>
</feature>
<dbReference type="InterPro" id="IPR006151">
    <property type="entry name" value="Shikm_DH/Glu-tRNA_Rdtase"/>
</dbReference>
<keyword evidence="3 8" id="KW-0028">Amino-acid biosynthesis</keyword>
<dbReference type="CDD" id="cd01065">
    <property type="entry name" value="NAD_bind_Shikimate_DH"/>
    <property type="match status" value="1"/>
</dbReference>
<evidence type="ECO:0000256" key="1">
    <source>
        <dbReference type="ARBA" id="ARBA00004871"/>
    </source>
</evidence>
<feature type="binding site" evidence="8">
    <location>
        <position position="102"/>
    </location>
    <ligand>
        <name>shikimate</name>
        <dbReference type="ChEBI" id="CHEBI:36208"/>
    </ligand>
</feature>
<proteinExistence type="inferred from homology"/>
<dbReference type="InterPro" id="IPR041121">
    <property type="entry name" value="SDH_C"/>
</dbReference>
<comment type="caution">
    <text evidence="12">The sequence shown here is derived from an EMBL/GenBank/DDBJ whole genome shotgun (WGS) entry which is preliminary data.</text>
</comment>
<dbReference type="Gene3D" id="3.40.50.720">
    <property type="entry name" value="NAD(P)-binding Rossmann-like Domain"/>
    <property type="match status" value="1"/>
</dbReference>
<evidence type="ECO:0000313" key="12">
    <source>
        <dbReference type="EMBL" id="GGX47928.1"/>
    </source>
</evidence>
<feature type="domain" description="Shikimate dehydrogenase substrate binding N-terminal" evidence="10">
    <location>
        <begin position="6"/>
        <end position="88"/>
    </location>
</feature>
<keyword evidence="4 8" id="KW-0521">NADP</keyword>
<dbReference type="EC" id="1.1.1.25" evidence="2 8"/>
<dbReference type="GO" id="GO:0009423">
    <property type="term" value="P:chorismate biosynthetic process"/>
    <property type="evidence" value="ECO:0007669"/>
    <property type="project" value="UniProtKB-UniRule"/>
</dbReference>
<gene>
    <name evidence="8 12" type="primary">aroE</name>
    <name evidence="12" type="ORF">GCM10007392_13500</name>
</gene>
<dbReference type="GO" id="GO:0009073">
    <property type="term" value="P:aromatic amino acid family biosynthetic process"/>
    <property type="evidence" value="ECO:0007669"/>
    <property type="project" value="UniProtKB-KW"/>
</dbReference>
<dbReference type="NCBIfam" id="TIGR00507">
    <property type="entry name" value="aroE"/>
    <property type="match status" value="1"/>
</dbReference>
<feature type="binding site" evidence="8">
    <location>
        <position position="213"/>
    </location>
    <ligand>
        <name>shikimate</name>
        <dbReference type="ChEBI" id="CHEBI:36208"/>
    </ligand>
</feature>
<dbReference type="GO" id="GO:0005829">
    <property type="term" value="C:cytosol"/>
    <property type="evidence" value="ECO:0007669"/>
    <property type="project" value="TreeGrafter"/>
</dbReference>
<dbReference type="HAMAP" id="MF_00222">
    <property type="entry name" value="Shikimate_DH_AroE"/>
    <property type="match status" value="1"/>
</dbReference>
<dbReference type="InterPro" id="IPR046346">
    <property type="entry name" value="Aminoacid_DH-like_N_sf"/>
</dbReference>
<dbReference type="Pfam" id="PF01488">
    <property type="entry name" value="Shikimate_DH"/>
    <property type="match status" value="1"/>
</dbReference>
<feature type="domain" description="SDH C-terminal" evidence="11">
    <location>
        <begin position="235"/>
        <end position="265"/>
    </location>
</feature>
<comment type="pathway">
    <text evidence="1 8">Metabolic intermediate biosynthesis; chorismate biosynthesis; chorismate from D-erythrose 4-phosphate and phosphoenolpyruvate: step 4/7.</text>
</comment>
<comment type="catalytic activity">
    <reaction evidence="7 8">
        <text>shikimate + NADP(+) = 3-dehydroshikimate + NADPH + H(+)</text>
        <dbReference type="Rhea" id="RHEA:17737"/>
        <dbReference type="ChEBI" id="CHEBI:15378"/>
        <dbReference type="ChEBI" id="CHEBI:16630"/>
        <dbReference type="ChEBI" id="CHEBI:36208"/>
        <dbReference type="ChEBI" id="CHEBI:57783"/>
        <dbReference type="ChEBI" id="CHEBI:58349"/>
        <dbReference type="EC" id="1.1.1.25"/>
    </reaction>
</comment>
<dbReference type="AlphaFoldDB" id="A0A918N8D3"/>
<reference evidence="12" key="1">
    <citation type="journal article" date="2014" name="Int. J. Syst. Evol. Microbiol.">
        <title>Complete genome sequence of Corynebacterium casei LMG S-19264T (=DSM 44701T), isolated from a smear-ripened cheese.</title>
        <authorList>
            <consortium name="US DOE Joint Genome Institute (JGI-PGF)"/>
            <person name="Walter F."/>
            <person name="Albersmeier A."/>
            <person name="Kalinowski J."/>
            <person name="Ruckert C."/>
        </authorList>
    </citation>
    <scope>NUCLEOTIDE SEQUENCE</scope>
    <source>
        <strain evidence="12">KCTC 22169</strain>
    </source>
</reference>
<comment type="similarity">
    <text evidence="8">Belongs to the shikimate dehydrogenase family.</text>
</comment>
<dbReference type="InterPro" id="IPR036291">
    <property type="entry name" value="NAD(P)-bd_dom_sf"/>
</dbReference>
<protein>
    <recommendedName>
        <fullName evidence="2 8">Shikimate dehydrogenase (NADP(+))</fullName>
        <shortName evidence="8">SDH</shortName>
        <ecNumber evidence="2 8">1.1.1.25</ecNumber>
    </recommendedName>
</protein>
<keyword evidence="5 8" id="KW-0560">Oxidoreductase</keyword>
<dbReference type="NCBIfam" id="NF001310">
    <property type="entry name" value="PRK00258.1-2"/>
    <property type="match status" value="1"/>
</dbReference>
<feature type="binding site" evidence="8">
    <location>
        <position position="211"/>
    </location>
    <ligand>
        <name>NADP(+)</name>
        <dbReference type="ChEBI" id="CHEBI:58349"/>
    </ligand>
</feature>
<dbReference type="Pfam" id="PF08501">
    <property type="entry name" value="Shikimate_dh_N"/>
    <property type="match status" value="1"/>
</dbReference>
<dbReference type="InterPro" id="IPR022893">
    <property type="entry name" value="Shikimate_DH_fam"/>
</dbReference>
<name>A0A918N8D3_9GAMM</name>
<feature type="active site" description="Proton acceptor" evidence="8">
    <location>
        <position position="65"/>
    </location>
</feature>
<keyword evidence="6 8" id="KW-0057">Aromatic amino acid biosynthesis</keyword>
<sequence length="269" mass="29670">MDRYAVLGHPIKHSLSPEIHTAFARQTGQDLEYEAIELPVTSFETRVWQMFRDGFRGFNVTVPFKKDAHDFADELTERAKRARAVNTLVQLEDGRILGDTTDGAGLVFDLEEQLGWSLENSHILILGAGGAVRGILESLLESNPAQVVLANRTLAKAEDLTDDFPEIAPSSFDELEGHFDIIINGTSASLSGHLPPLPEGLITSETRCYDMMYGKGETAFNRWAREQGAKECADGLGMLVGQAAVSFEIWRGVQPEPESVLKELRGQLK</sequence>
<feature type="binding site" evidence="8">
    <location>
        <begin position="151"/>
        <end position="156"/>
    </location>
    <ligand>
        <name>NADP(+)</name>
        <dbReference type="ChEBI" id="CHEBI:58349"/>
    </ligand>
</feature>
<dbReference type="GO" id="GO:0008652">
    <property type="term" value="P:amino acid biosynthetic process"/>
    <property type="evidence" value="ECO:0007669"/>
    <property type="project" value="UniProtKB-KW"/>
</dbReference>
<keyword evidence="13" id="KW-1185">Reference proteome</keyword>
<dbReference type="RefSeq" id="WP_189607751.1">
    <property type="nucleotide sequence ID" value="NZ_BMXR01000003.1"/>
</dbReference>
<dbReference type="GO" id="GO:0004764">
    <property type="term" value="F:shikimate 3-dehydrogenase (NADP+) activity"/>
    <property type="evidence" value="ECO:0007669"/>
    <property type="project" value="UniProtKB-UniRule"/>
</dbReference>
<evidence type="ECO:0000256" key="3">
    <source>
        <dbReference type="ARBA" id="ARBA00022605"/>
    </source>
</evidence>
<evidence type="ECO:0000259" key="10">
    <source>
        <dbReference type="Pfam" id="PF08501"/>
    </source>
</evidence>
<feature type="binding site" evidence="8">
    <location>
        <position position="61"/>
    </location>
    <ligand>
        <name>shikimate</name>
        <dbReference type="ChEBI" id="CHEBI:36208"/>
    </ligand>
</feature>
<feature type="binding site" evidence="8">
    <location>
        <begin position="14"/>
        <end position="16"/>
    </location>
    <ligand>
        <name>shikimate</name>
        <dbReference type="ChEBI" id="CHEBI:36208"/>
    </ligand>
</feature>
<evidence type="ECO:0000313" key="13">
    <source>
        <dbReference type="Proteomes" id="UP000626148"/>
    </source>
</evidence>
<evidence type="ECO:0000256" key="2">
    <source>
        <dbReference type="ARBA" id="ARBA00012962"/>
    </source>
</evidence>
<evidence type="ECO:0000259" key="11">
    <source>
        <dbReference type="Pfam" id="PF18317"/>
    </source>
</evidence>
<dbReference type="GO" id="GO:0019632">
    <property type="term" value="P:shikimate metabolic process"/>
    <property type="evidence" value="ECO:0007669"/>
    <property type="project" value="InterPro"/>
</dbReference>
<feature type="binding site" evidence="8">
    <location>
        <position position="86"/>
    </location>
    <ligand>
        <name>shikimate</name>
        <dbReference type="ChEBI" id="CHEBI:36208"/>
    </ligand>
</feature>
<dbReference type="SUPFAM" id="SSF51735">
    <property type="entry name" value="NAD(P)-binding Rossmann-fold domains"/>
    <property type="match status" value="1"/>
</dbReference>
<dbReference type="InterPro" id="IPR013708">
    <property type="entry name" value="Shikimate_DH-bd_N"/>
</dbReference>
<evidence type="ECO:0000256" key="6">
    <source>
        <dbReference type="ARBA" id="ARBA00023141"/>
    </source>
</evidence>